<proteinExistence type="predicted"/>
<evidence type="ECO:0000313" key="3">
    <source>
        <dbReference type="Proteomes" id="UP000297729"/>
    </source>
</evidence>
<feature type="transmembrane region" description="Helical" evidence="1">
    <location>
        <begin position="99"/>
        <end position="120"/>
    </location>
</feature>
<feature type="transmembrane region" description="Helical" evidence="1">
    <location>
        <begin position="132"/>
        <end position="155"/>
    </location>
</feature>
<comment type="caution">
    <text evidence="2">The sequence shown here is derived from an EMBL/GenBank/DDBJ whole genome shotgun (WGS) entry which is preliminary data.</text>
</comment>
<feature type="transmembrane region" description="Helical" evidence="1">
    <location>
        <begin position="214"/>
        <end position="233"/>
    </location>
</feature>
<evidence type="ECO:0000313" key="2">
    <source>
        <dbReference type="EMBL" id="TFW27927.1"/>
    </source>
</evidence>
<dbReference type="Proteomes" id="UP000297729">
    <property type="component" value="Unassembled WGS sequence"/>
</dbReference>
<evidence type="ECO:0000256" key="1">
    <source>
        <dbReference type="SAM" id="Phobius"/>
    </source>
</evidence>
<organism evidence="2 3">
    <name type="scientific">Duganella callida</name>
    <dbReference type="NCBI Taxonomy" id="2561932"/>
    <lineage>
        <taxon>Bacteria</taxon>
        <taxon>Pseudomonadati</taxon>
        <taxon>Pseudomonadota</taxon>
        <taxon>Betaproteobacteria</taxon>
        <taxon>Burkholderiales</taxon>
        <taxon>Oxalobacteraceae</taxon>
        <taxon>Telluria group</taxon>
        <taxon>Duganella</taxon>
    </lineage>
</organism>
<dbReference type="RefSeq" id="WP_135200714.1">
    <property type="nucleotide sequence ID" value="NZ_SPVG01000061.1"/>
</dbReference>
<accession>A0A4Y9SR18</accession>
<feature type="transmembrane region" description="Helical" evidence="1">
    <location>
        <begin position="42"/>
        <end position="64"/>
    </location>
</feature>
<dbReference type="AlphaFoldDB" id="A0A4Y9SR18"/>
<feature type="transmembrane region" description="Helical" evidence="1">
    <location>
        <begin position="239"/>
        <end position="261"/>
    </location>
</feature>
<keyword evidence="1" id="KW-1133">Transmembrane helix</keyword>
<protein>
    <submittedName>
        <fullName evidence="2">Uncharacterized protein</fullName>
    </submittedName>
</protein>
<sequence length="303" mass="32680">MSDAHVIGIAVLLVVFIAPASLGLAGWCRLRRAPDGSRTSAWNWRLIVASALLYALAFDLTFFLQELFLVLPKALTPGLRPTLFHNNHTWQGQSPLTGLFQGTGALATLSSGILCAVLLWRGVGRSVTIRLFWFWMAYSGIFMALPQVVIGALVAQNDVGMAMAYFGMGTAGKTAAALVALAAIPLTAATLANLLPGHAPEGKHIADARERQHFVFRSATLPALLALPLIVLFRIPREWIEVLLVPVLVTMIGLLWMQAGAWRVGHRAAGDRAGAVAVVPPLIAVLALLLIFQLLLRPGIRFY</sequence>
<feature type="transmembrane region" description="Helical" evidence="1">
    <location>
        <begin position="273"/>
        <end position="296"/>
    </location>
</feature>
<keyword evidence="1" id="KW-0812">Transmembrane</keyword>
<keyword evidence="3" id="KW-1185">Reference proteome</keyword>
<dbReference type="OrthoDB" id="7452072at2"/>
<name>A0A4Y9SR18_9BURK</name>
<gene>
    <name evidence="2" type="ORF">E4L98_06290</name>
</gene>
<keyword evidence="1" id="KW-0472">Membrane</keyword>
<reference evidence="2 3" key="1">
    <citation type="submission" date="2019-03" db="EMBL/GenBank/DDBJ databases">
        <title>Draft Genome Sequence of Duganella callidus sp. nov., a Novel Duganella Species Isolated from Cultivated Soil.</title>
        <authorList>
            <person name="Raths R."/>
            <person name="Peta V."/>
            <person name="Bucking H."/>
        </authorList>
    </citation>
    <scope>NUCLEOTIDE SEQUENCE [LARGE SCALE GENOMIC DNA]</scope>
    <source>
        <strain evidence="2 3">DN04</strain>
    </source>
</reference>
<feature type="transmembrane region" description="Helical" evidence="1">
    <location>
        <begin position="6"/>
        <end position="30"/>
    </location>
</feature>
<feature type="transmembrane region" description="Helical" evidence="1">
    <location>
        <begin position="175"/>
        <end position="194"/>
    </location>
</feature>
<dbReference type="EMBL" id="SPVG01000061">
    <property type="protein sequence ID" value="TFW27927.1"/>
    <property type="molecule type" value="Genomic_DNA"/>
</dbReference>